<dbReference type="EMBL" id="MT142197">
    <property type="protein sequence ID" value="QJA75975.1"/>
    <property type="molecule type" value="Genomic_DNA"/>
</dbReference>
<evidence type="ECO:0000313" key="3">
    <source>
        <dbReference type="EMBL" id="QJA85419.1"/>
    </source>
</evidence>
<dbReference type="EMBL" id="MT144106">
    <property type="protein sequence ID" value="QJA48861.1"/>
    <property type="molecule type" value="Genomic_DNA"/>
</dbReference>
<gene>
    <name evidence="2" type="ORF">MM415A01615_0002</name>
    <name evidence="3" type="ORF">MM415B02225_0018</name>
    <name evidence="1" type="ORF">TM448A01175_0016</name>
    <name evidence="4" type="ORF">TM448B02923_0010</name>
</gene>
<name>A0A6H1ZN61_9ZZZZ</name>
<dbReference type="AlphaFoldDB" id="A0A6H1ZN61"/>
<organism evidence="1">
    <name type="scientific">viral metagenome</name>
    <dbReference type="NCBI Taxonomy" id="1070528"/>
    <lineage>
        <taxon>unclassified sequences</taxon>
        <taxon>metagenomes</taxon>
        <taxon>organismal metagenomes</taxon>
    </lineage>
</organism>
<evidence type="ECO:0000313" key="4">
    <source>
        <dbReference type="EMBL" id="QJI02097.1"/>
    </source>
</evidence>
<sequence>MSKSQNIPNDPNYIIGENSKRRLFAKGNTIGRMPKKGFTLTDLNKLIRKYEETHDKPILKHYIEQLFKDNRLLDKYIDKNVPTKTINELTGAGGSPLIFIIEKTYQGENDKPKDTSEVNP</sequence>
<dbReference type="EMBL" id="MT142572">
    <property type="protein sequence ID" value="QJA85419.1"/>
    <property type="molecule type" value="Genomic_DNA"/>
</dbReference>
<evidence type="ECO:0000313" key="1">
    <source>
        <dbReference type="EMBL" id="QJA48861.1"/>
    </source>
</evidence>
<dbReference type="EMBL" id="MT144974">
    <property type="protein sequence ID" value="QJI02097.1"/>
    <property type="molecule type" value="Genomic_DNA"/>
</dbReference>
<protein>
    <submittedName>
        <fullName evidence="1">Uncharacterized protein</fullName>
    </submittedName>
</protein>
<reference evidence="1" key="1">
    <citation type="submission" date="2020-03" db="EMBL/GenBank/DDBJ databases">
        <title>The deep terrestrial virosphere.</title>
        <authorList>
            <person name="Holmfeldt K."/>
            <person name="Nilsson E."/>
            <person name="Simone D."/>
            <person name="Lopez-Fernandez M."/>
            <person name="Wu X."/>
            <person name="de Brujin I."/>
            <person name="Lundin D."/>
            <person name="Andersson A."/>
            <person name="Bertilsson S."/>
            <person name="Dopson M."/>
        </authorList>
    </citation>
    <scope>NUCLEOTIDE SEQUENCE</scope>
    <source>
        <strain evidence="2">MM415A01615</strain>
        <strain evidence="3">MM415B02225</strain>
        <strain evidence="1">TM448A01175</strain>
        <strain evidence="4">TM448B02923</strain>
    </source>
</reference>
<accession>A0A6H1ZN61</accession>
<proteinExistence type="predicted"/>
<evidence type="ECO:0000313" key="2">
    <source>
        <dbReference type="EMBL" id="QJA75975.1"/>
    </source>
</evidence>